<dbReference type="Pfam" id="PF01547">
    <property type="entry name" value="SBP_bac_1"/>
    <property type="match status" value="1"/>
</dbReference>
<evidence type="ECO:0000256" key="5">
    <source>
        <dbReference type="ARBA" id="ARBA00023288"/>
    </source>
</evidence>
<keyword evidence="3" id="KW-0472">Membrane</keyword>
<evidence type="ECO:0000313" key="7">
    <source>
        <dbReference type="Proteomes" id="UP001527882"/>
    </source>
</evidence>
<evidence type="ECO:0000256" key="3">
    <source>
        <dbReference type="ARBA" id="ARBA00023136"/>
    </source>
</evidence>
<evidence type="ECO:0000256" key="1">
    <source>
        <dbReference type="ARBA" id="ARBA00022475"/>
    </source>
</evidence>
<keyword evidence="4" id="KW-0564">Palmitate</keyword>
<comment type="caution">
    <text evidence="6">The sequence shown here is derived from an EMBL/GenBank/DDBJ whole genome shotgun (WGS) entry which is preliminary data.</text>
</comment>
<dbReference type="InterPro" id="IPR050490">
    <property type="entry name" value="Bact_solute-bd_prot1"/>
</dbReference>
<dbReference type="SUPFAM" id="SSF53850">
    <property type="entry name" value="Periplasmic binding protein-like II"/>
    <property type="match status" value="1"/>
</dbReference>
<keyword evidence="1" id="KW-1003">Cell membrane</keyword>
<dbReference type="InterPro" id="IPR006059">
    <property type="entry name" value="SBP"/>
</dbReference>
<protein>
    <submittedName>
        <fullName evidence="6">Extracellular solute-binding protein</fullName>
    </submittedName>
</protein>
<organism evidence="6 7">
    <name type="scientific">Paenibacillus gyeongsangnamensis</name>
    <dbReference type="NCBI Taxonomy" id="3388067"/>
    <lineage>
        <taxon>Bacteria</taxon>
        <taxon>Bacillati</taxon>
        <taxon>Bacillota</taxon>
        <taxon>Bacilli</taxon>
        <taxon>Bacillales</taxon>
        <taxon>Paenibacillaceae</taxon>
        <taxon>Paenibacillus</taxon>
    </lineage>
</organism>
<name>A0ABT4QIZ9_9BACL</name>
<evidence type="ECO:0000256" key="4">
    <source>
        <dbReference type="ARBA" id="ARBA00023139"/>
    </source>
</evidence>
<sequence>MIRLKGMTWNHARGIQPLVAASAEFARRHPQVTIEWDARSLLDFENYPLEQLADAYDLIMIDHPHIGTAVAEGLLHPLEERLSAEFLEDQERNSVGRSYASYTWEGRQWALAADAAAQVSAYREDLLTARELPVPHTWDDVRRLASELPEGQRIGMPLVPTHAFSSFFTLISQIGNRKCWSDGSDLDEETGEQTLALLQELMPLLHPKSVDCDPISMSDRMARTNEIAYVPLMYGYSNYARDGFAPHAIRYCDIPSDEGGPRGSMIGGVGLAVSARTRHPDWSARFLELAVGGKFQRTSFFQNGGQPGHRSAWLDPEVNRLSGGFFAQTLRTLDLGSMRPRFDGYIEFQKQAGAWIREGIIRQDPGRKELVRRLNAGFRQCVKGGE</sequence>
<dbReference type="RefSeq" id="WP_269885381.1">
    <property type="nucleotide sequence ID" value="NZ_JAQAGZ010000027.1"/>
</dbReference>
<dbReference type="EMBL" id="JAQAGZ010000027">
    <property type="protein sequence ID" value="MCZ8516849.1"/>
    <property type="molecule type" value="Genomic_DNA"/>
</dbReference>
<keyword evidence="5" id="KW-0449">Lipoprotein</keyword>
<dbReference type="Gene3D" id="3.40.190.10">
    <property type="entry name" value="Periplasmic binding protein-like II"/>
    <property type="match status" value="2"/>
</dbReference>
<accession>A0ABT4QIZ9</accession>
<gene>
    <name evidence="6" type="ORF">O9H85_31705</name>
</gene>
<keyword evidence="2" id="KW-0732">Signal</keyword>
<evidence type="ECO:0000313" key="6">
    <source>
        <dbReference type="EMBL" id="MCZ8516849.1"/>
    </source>
</evidence>
<dbReference type="PANTHER" id="PTHR43649">
    <property type="entry name" value="ARABINOSE-BINDING PROTEIN-RELATED"/>
    <property type="match status" value="1"/>
</dbReference>
<keyword evidence="7" id="KW-1185">Reference proteome</keyword>
<dbReference type="Proteomes" id="UP001527882">
    <property type="component" value="Unassembled WGS sequence"/>
</dbReference>
<proteinExistence type="predicted"/>
<evidence type="ECO:0000256" key="2">
    <source>
        <dbReference type="ARBA" id="ARBA00022729"/>
    </source>
</evidence>
<dbReference type="PANTHER" id="PTHR43649:SF33">
    <property type="entry name" value="POLYGALACTURONAN_RHAMNOGALACTURONAN-BINDING PROTEIN YTCQ"/>
    <property type="match status" value="1"/>
</dbReference>
<reference evidence="6 7" key="1">
    <citation type="submission" date="2022-12" db="EMBL/GenBank/DDBJ databases">
        <title>Draft genome sequence of Paenibacillus sp. dW9.</title>
        <authorList>
            <person name="Choi E.-W."/>
            <person name="Kim D.-U."/>
        </authorList>
    </citation>
    <scope>NUCLEOTIDE SEQUENCE [LARGE SCALE GENOMIC DNA]</scope>
    <source>
        <strain evidence="7">dW9</strain>
    </source>
</reference>